<evidence type="ECO:0000313" key="1">
    <source>
        <dbReference type="EMBL" id="MBE7525302.1"/>
    </source>
</evidence>
<reference evidence="1" key="1">
    <citation type="submission" date="2020-05" db="EMBL/GenBank/DDBJ databases">
        <title>High-Quality Genomes of Partial-Nitritation/Anammox System by Hierarchical Clustering Based Hybrid Assembly.</title>
        <authorList>
            <person name="Liu L."/>
            <person name="Wang Y."/>
            <person name="Che Y."/>
            <person name="Chen Y."/>
            <person name="Xia Y."/>
            <person name="Luo R."/>
            <person name="Cheng S.H."/>
            <person name="Zheng C."/>
            <person name="Zhang T."/>
        </authorList>
    </citation>
    <scope>NUCLEOTIDE SEQUENCE</scope>
    <source>
        <strain evidence="1">H1_PAT1</strain>
    </source>
</reference>
<sequence length="93" mass="11171">MLSFFNLFSPMVYEKVNQPVEVLAAFRNDRTEPMTFKWGKKYYQIRKVNLVHSEHNGREKVYYFSVSDDANAYRLSFRTESLKWMLEEICEAT</sequence>
<dbReference type="Proteomes" id="UP000710385">
    <property type="component" value="Unassembled WGS sequence"/>
</dbReference>
<evidence type="ECO:0000313" key="2">
    <source>
        <dbReference type="Proteomes" id="UP000710385"/>
    </source>
</evidence>
<name>A0A928TS40_UNCKA</name>
<comment type="caution">
    <text evidence="1">The sequence shown here is derived from an EMBL/GenBank/DDBJ whole genome shotgun (WGS) entry which is preliminary data.</text>
</comment>
<gene>
    <name evidence="1" type="ORF">HS096_02865</name>
</gene>
<dbReference type="AlphaFoldDB" id="A0A928TS40"/>
<organism evidence="1 2">
    <name type="scientific">candidate division WWE3 bacterium</name>
    <dbReference type="NCBI Taxonomy" id="2053526"/>
    <lineage>
        <taxon>Bacteria</taxon>
        <taxon>Katanobacteria</taxon>
    </lineage>
</organism>
<dbReference type="EMBL" id="JABTTY010000001">
    <property type="protein sequence ID" value="MBE7525302.1"/>
    <property type="molecule type" value="Genomic_DNA"/>
</dbReference>
<protein>
    <submittedName>
        <fullName evidence="1">Uncharacterized protein</fullName>
    </submittedName>
</protein>
<accession>A0A928TS40</accession>
<proteinExistence type="predicted"/>